<dbReference type="Proteomes" id="UP000281738">
    <property type="component" value="Unassembled WGS sequence"/>
</dbReference>
<dbReference type="GO" id="GO:0030245">
    <property type="term" value="P:cellulose catabolic process"/>
    <property type="evidence" value="ECO:0007669"/>
    <property type="project" value="UniProtKB-KW"/>
</dbReference>
<keyword evidence="1 2" id="KW-0378">Hydrolase</keyword>
<dbReference type="RefSeq" id="WP_123392674.1">
    <property type="nucleotide sequence ID" value="NZ_RKHO01000001.1"/>
</dbReference>
<dbReference type="AlphaFoldDB" id="A0A3N2CZQ5"/>
<feature type="chain" id="PRO_5039748746" description="Glucanase" evidence="1">
    <location>
        <begin position="31"/>
        <end position="383"/>
    </location>
</feature>
<sequence length="383" mass="41452">MTSRGRSSRTSRWAAVAATAALALVGSLLAQPTAGAEDRPTVDAPALSPALGAALTALDTGDNPLAGRRWGVYKGNGDQSWAPYVKASGTEKTLLGKIALRPKAKWFGGWIPHGEIAKKVDAYIANSTGGDPDVLVQMTVFRMKPWEHEACRRLPTAAEQASYKQWVDRFAAAVGDAHVALVLQPDGPFALCVPGRSLVPSRLIAYSAKKFSALPNTAVYIDGGASDWPEDDPSKAVDFLVPAGIAHTRGFALNSTHYTSVGSDIAYGAAMVRELTRRGIPGKHFVVDTAKNGKPFTWKQKRSSNFDNSPVCRSRTDTRCVTLGIPPTVDVTNTRWGLSATNRTHARNLVDGFLWFGRPWLYMQADPFVKSRALQIVRTSPWH</sequence>
<keyword evidence="1" id="KW-0326">Glycosidase</keyword>
<dbReference type="GO" id="GO:0004553">
    <property type="term" value="F:hydrolase activity, hydrolyzing O-glycosyl compounds"/>
    <property type="evidence" value="ECO:0007669"/>
    <property type="project" value="InterPro"/>
</dbReference>
<evidence type="ECO:0000256" key="1">
    <source>
        <dbReference type="RuleBase" id="RU361186"/>
    </source>
</evidence>
<comment type="caution">
    <text evidence="2">The sequence shown here is derived from an EMBL/GenBank/DDBJ whole genome shotgun (WGS) entry which is preliminary data.</text>
</comment>
<keyword evidence="1" id="KW-0732">Signal</keyword>
<dbReference type="SUPFAM" id="SSF51989">
    <property type="entry name" value="Glycosyl hydrolases family 6, cellulases"/>
    <property type="match status" value="1"/>
</dbReference>
<dbReference type="PANTHER" id="PTHR34876:SF4">
    <property type="entry name" value="1,4-BETA-D-GLUCAN CELLOBIOHYDROLASE C-RELATED"/>
    <property type="match status" value="1"/>
</dbReference>
<keyword evidence="3" id="KW-1185">Reference proteome</keyword>
<dbReference type="PANTHER" id="PTHR34876">
    <property type="match status" value="1"/>
</dbReference>
<organism evidence="2 3">
    <name type="scientific">Nocardioides aurantiacus</name>
    <dbReference type="NCBI Taxonomy" id="86796"/>
    <lineage>
        <taxon>Bacteria</taxon>
        <taxon>Bacillati</taxon>
        <taxon>Actinomycetota</taxon>
        <taxon>Actinomycetes</taxon>
        <taxon>Propionibacteriales</taxon>
        <taxon>Nocardioidaceae</taxon>
        <taxon>Nocardioides</taxon>
    </lineage>
</organism>
<keyword evidence="1" id="KW-0119">Carbohydrate metabolism</keyword>
<dbReference type="Gene3D" id="3.20.20.40">
    <property type="entry name" value="1, 4-beta cellobiohydrolase"/>
    <property type="match status" value="1"/>
</dbReference>
<protein>
    <recommendedName>
        <fullName evidence="1">Glucanase</fullName>
        <ecNumber evidence="1">3.2.1.-</ecNumber>
    </recommendedName>
</protein>
<dbReference type="EMBL" id="RKHO01000001">
    <property type="protein sequence ID" value="ROR92963.1"/>
    <property type="molecule type" value="Genomic_DNA"/>
</dbReference>
<dbReference type="Pfam" id="PF01341">
    <property type="entry name" value="Glyco_hydro_6"/>
    <property type="match status" value="1"/>
</dbReference>
<dbReference type="InterPro" id="IPR016288">
    <property type="entry name" value="Beta_cellobiohydrolase"/>
</dbReference>
<reference evidence="2 3" key="1">
    <citation type="submission" date="2018-11" db="EMBL/GenBank/DDBJ databases">
        <title>Sequencing the genomes of 1000 actinobacteria strains.</title>
        <authorList>
            <person name="Klenk H.-P."/>
        </authorList>
    </citation>
    <scope>NUCLEOTIDE SEQUENCE [LARGE SCALE GENOMIC DNA]</scope>
    <source>
        <strain evidence="2 3">DSM 12652</strain>
    </source>
</reference>
<dbReference type="PRINTS" id="PR00733">
    <property type="entry name" value="GLHYDRLASE6"/>
</dbReference>
<gene>
    <name evidence="2" type="ORF">EDD33_3868</name>
</gene>
<accession>A0A3N2CZQ5</accession>
<name>A0A3N2CZQ5_9ACTN</name>
<comment type="similarity">
    <text evidence="1">Belongs to the glycosyl hydrolase family 6.</text>
</comment>
<dbReference type="OrthoDB" id="309899at2"/>
<keyword evidence="1" id="KW-0624">Polysaccharide degradation</keyword>
<evidence type="ECO:0000313" key="3">
    <source>
        <dbReference type="Proteomes" id="UP000281738"/>
    </source>
</evidence>
<dbReference type="InterPro" id="IPR036434">
    <property type="entry name" value="Beta_cellobiohydrolase_sf"/>
</dbReference>
<proteinExistence type="inferred from homology"/>
<dbReference type="EC" id="3.2.1.-" evidence="1"/>
<evidence type="ECO:0000313" key="2">
    <source>
        <dbReference type="EMBL" id="ROR92963.1"/>
    </source>
</evidence>
<feature type="signal peptide" evidence="1">
    <location>
        <begin position="1"/>
        <end position="30"/>
    </location>
</feature>
<keyword evidence="1" id="KW-0136">Cellulose degradation</keyword>